<keyword evidence="4" id="KW-0804">Transcription</keyword>
<feature type="domain" description="HTH lysR-type" evidence="5">
    <location>
        <begin position="6"/>
        <end position="63"/>
    </location>
</feature>
<accession>A0A5C8Z6Q0</accession>
<dbReference type="InterPro" id="IPR050389">
    <property type="entry name" value="LysR-type_TF"/>
</dbReference>
<keyword evidence="7" id="KW-1185">Reference proteome</keyword>
<sequence length="318" mass="36326">MQLSHIDMNLLVYLDALLRERSVTKAAHKLGLSQPAMSNGLKRLRVLFDDPLLVRTSSGMRPTERARELEPLLRVALQSLEKVVRPRTQPDIQDDYRVFRIMASDYAESTLIPALYRRLSVEAPNISLDIMTPSDVSFLDVEQGRVDMAINRFESLPQSFHQMPVWSEKFCCMLSVDHPIYKNFNLDSYLEAKHVWVSKTGYGVGVGVDPDDVQKLGFVDEVLDKMGKKRDIAIFTRHYQAAMLLAEENNLVVTIPARAAHLQAKNSRLAVMEPPFEIPPFLLQMVWSPLLQHDSTHRWIRRMIVELGEEISAPSFQS</sequence>
<protein>
    <submittedName>
        <fullName evidence="6">LysR family transcriptional regulator</fullName>
    </submittedName>
</protein>
<dbReference type="PROSITE" id="PS50931">
    <property type="entry name" value="HTH_LYSR"/>
    <property type="match status" value="1"/>
</dbReference>
<evidence type="ECO:0000256" key="2">
    <source>
        <dbReference type="ARBA" id="ARBA00023015"/>
    </source>
</evidence>
<dbReference type="GO" id="GO:0003700">
    <property type="term" value="F:DNA-binding transcription factor activity"/>
    <property type="evidence" value="ECO:0007669"/>
    <property type="project" value="InterPro"/>
</dbReference>
<evidence type="ECO:0000256" key="3">
    <source>
        <dbReference type="ARBA" id="ARBA00023125"/>
    </source>
</evidence>
<evidence type="ECO:0000256" key="4">
    <source>
        <dbReference type="ARBA" id="ARBA00023163"/>
    </source>
</evidence>
<dbReference type="Gene3D" id="3.40.190.10">
    <property type="entry name" value="Periplasmic binding protein-like II"/>
    <property type="match status" value="2"/>
</dbReference>
<dbReference type="PRINTS" id="PR00039">
    <property type="entry name" value="HTHLYSR"/>
</dbReference>
<evidence type="ECO:0000313" key="7">
    <source>
        <dbReference type="Proteomes" id="UP000321764"/>
    </source>
</evidence>
<dbReference type="InterPro" id="IPR036388">
    <property type="entry name" value="WH-like_DNA-bd_sf"/>
</dbReference>
<dbReference type="InterPro" id="IPR000847">
    <property type="entry name" value="LysR_HTH_N"/>
</dbReference>
<dbReference type="Proteomes" id="UP000321764">
    <property type="component" value="Unassembled WGS sequence"/>
</dbReference>
<reference evidence="6 7" key="1">
    <citation type="submission" date="2019-07" db="EMBL/GenBank/DDBJ databases">
        <title>Reinekea sp. strain SSH23 genome sequencing and assembly.</title>
        <authorList>
            <person name="Kim I."/>
        </authorList>
    </citation>
    <scope>NUCLEOTIDE SEQUENCE [LARGE SCALE GENOMIC DNA]</scope>
    <source>
        <strain evidence="6 7">SSH23</strain>
    </source>
</reference>
<dbReference type="InterPro" id="IPR036390">
    <property type="entry name" value="WH_DNA-bd_sf"/>
</dbReference>
<gene>
    <name evidence="6" type="ORF">FME95_03345</name>
</gene>
<dbReference type="GO" id="GO:0003677">
    <property type="term" value="F:DNA binding"/>
    <property type="evidence" value="ECO:0007669"/>
    <property type="project" value="UniProtKB-KW"/>
</dbReference>
<dbReference type="CDD" id="cd08417">
    <property type="entry name" value="PBP2_Nitroaromatics_like"/>
    <property type="match status" value="1"/>
</dbReference>
<dbReference type="Pfam" id="PF03466">
    <property type="entry name" value="LysR_substrate"/>
    <property type="match status" value="1"/>
</dbReference>
<dbReference type="OrthoDB" id="8839911at2"/>
<name>A0A5C8Z6Q0_9GAMM</name>
<keyword evidence="3" id="KW-0238">DNA-binding</keyword>
<dbReference type="EMBL" id="VKAD01000001">
    <property type="protein sequence ID" value="TXR53612.1"/>
    <property type="molecule type" value="Genomic_DNA"/>
</dbReference>
<comment type="similarity">
    <text evidence="1">Belongs to the LysR transcriptional regulatory family.</text>
</comment>
<proteinExistence type="inferred from homology"/>
<evidence type="ECO:0000313" key="6">
    <source>
        <dbReference type="EMBL" id="TXR53612.1"/>
    </source>
</evidence>
<dbReference type="InterPro" id="IPR037402">
    <property type="entry name" value="YidZ_PBP2"/>
</dbReference>
<dbReference type="RefSeq" id="WP_147713012.1">
    <property type="nucleotide sequence ID" value="NZ_VKAD01000001.1"/>
</dbReference>
<dbReference type="Gene3D" id="1.10.10.10">
    <property type="entry name" value="Winged helix-like DNA-binding domain superfamily/Winged helix DNA-binding domain"/>
    <property type="match status" value="1"/>
</dbReference>
<dbReference type="PANTHER" id="PTHR30118">
    <property type="entry name" value="HTH-TYPE TRANSCRIPTIONAL REGULATOR LEUO-RELATED"/>
    <property type="match status" value="1"/>
</dbReference>
<evidence type="ECO:0000259" key="5">
    <source>
        <dbReference type="PROSITE" id="PS50931"/>
    </source>
</evidence>
<dbReference type="SUPFAM" id="SSF53850">
    <property type="entry name" value="Periplasmic binding protein-like II"/>
    <property type="match status" value="1"/>
</dbReference>
<comment type="caution">
    <text evidence="6">The sequence shown here is derived from an EMBL/GenBank/DDBJ whole genome shotgun (WGS) entry which is preliminary data.</text>
</comment>
<dbReference type="Pfam" id="PF00126">
    <property type="entry name" value="HTH_1"/>
    <property type="match status" value="1"/>
</dbReference>
<dbReference type="SUPFAM" id="SSF46785">
    <property type="entry name" value="Winged helix' DNA-binding domain"/>
    <property type="match status" value="1"/>
</dbReference>
<dbReference type="InterPro" id="IPR005119">
    <property type="entry name" value="LysR_subst-bd"/>
</dbReference>
<dbReference type="PANTHER" id="PTHR30118:SF15">
    <property type="entry name" value="TRANSCRIPTIONAL REGULATORY PROTEIN"/>
    <property type="match status" value="1"/>
</dbReference>
<dbReference type="AlphaFoldDB" id="A0A5C8Z6Q0"/>
<keyword evidence="2" id="KW-0805">Transcription regulation</keyword>
<organism evidence="6 7">
    <name type="scientific">Reinekea thalattae</name>
    <dbReference type="NCBI Taxonomy" id="2593301"/>
    <lineage>
        <taxon>Bacteria</taxon>
        <taxon>Pseudomonadati</taxon>
        <taxon>Pseudomonadota</taxon>
        <taxon>Gammaproteobacteria</taxon>
        <taxon>Oceanospirillales</taxon>
        <taxon>Saccharospirillaceae</taxon>
        <taxon>Reinekea</taxon>
    </lineage>
</organism>
<evidence type="ECO:0000256" key="1">
    <source>
        <dbReference type="ARBA" id="ARBA00009437"/>
    </source>
</evidence>